<keyword evidence="2" id="KW-0378">Hydrolase</keyword>
<dbReference type="GO" id="GO:0004519">
    <property type="term" value="F:endonuclease activity"/>
    <property type="evidence" value="ECO:0007669"/>
    <property type="project" value="UniProtKB-KW"/>
</dbReference>
<reference evidence="3" key="1">
    <citation type="submission" date="2017-06" db="EMBL/GenBank/DDBJ databases">
        <title>Capnocytophaga spp. assemblies.</title>
        <authorList>
            <person name="Gulvik C.A."/>
        </authorList>
    </citation>
    <scope>NUCLEOTIDE SEQUENCE [LARGE SCALE GENOMIC DNA]</scope>
    <source>
        <strain evidence="3">H5594</strain>
    </source>
</reference>
<feature type="domain" description="HNH" evidence="1">
    <location>
        <begin position="50"/>
        <end position="98"/>
    </location>
</feature>
<evidence type="ECO:0000313" key="2">
    <source>
        <dbReference type="EMBL" id="ATA91360.1"/>
    </source>
</evidence>
<dbReference type="EMBL" id="CP022388">
    <property type="protein sequence ID" value="ATA91360.1"/>
    <property type="molecule type" value="Genomic_DNA"/>
</dbReference>
<evidence type="ECO:0000313" key="3">
    <source>
        <dbReference type="Proteomes" id="UP000243136"/>
    </source>
</evidence>
<name>A0A250G1T0_9FLAO</name>
<gene>
    <name evidence="2" type="ORF">CGC56_03770</name>
</gene>
<dbReference type="Gene3D" id="1.10.30.50">
    <property type="match status" value="1"/>
</dbReference>
<dbReference type="GO" id="GO:0008270">
    <property type="term" value="F:zinc ion binding"/>
    <property type="evidence" value="ECO:0007669"/>
    <property type="project" value="InterPro"/>
</dbReference>
<protein>
    <submittedName>
        <fullName evidence="2">HNH endonuclease</fullName>
    </submittedName>
</protein>
<dbReference type="Pfam" id="PF01844">
    <property type="entry name" value="HNH"/>
    <property type="match status" value="1"/>
</dbReference>
<accession>A0A250G1T0</accession>
<sequence length="245" mass="28927">MIKLDRVSPPIQLSPDFIEQETYKYKNKGESVWNTIWLKKALLQSSHNKCAYCECNIVEESKYLEVEHFYCKKDFPDKVLEWNNLLPSCKRCNGKKGSHSVQNAPIVNPYDDTPQQHMYLENYRLKNKDDKGRTTIDVLDLNDTERLVNSRYKVGNRLQELLENIKDKLDEYKNNTSVRNKNKLIRMIEEVLKSCQVDREYSAVCSTILHKDKDYKNIKNEMENLGLWSVDMEKLHRNSFILILA</sequence>
<proteinExistence type="predicted"/>
<dbReference type="InterPro" id="IPR003615">
    <property type="entry name" value="HNH_nuc"/>
</dbReference>
<dbReference type="AlphaFoldDB" id="A0A250G1T0"/>
<dbReference type="GO" id="GO:0003676">
    <property type="term" value="F:nucleic acid binding"/>
    <property type="evidence" value="ECO:0007669"/>
    <property type="project" value="InterPro"/>
</dbReference>
<evidence type="ECO:0000259" key="1">
    <source>
        <dbReference type="Pfam" id="PF01844"/>
    </source>
</evidence>
<dbReference type="Proteomes" id="UP000243136">
    <property type="component" value="Chromosome"/>
</dbReference>
<keyword evidence="2" id="KW-0255">Endonuclease</keyword>
<organism evidence="2 3">
    <name type="scientific">Capnocytophaga canimorsus</name>
    <dbReference type="NCBI Taxonomy" id="28188"/>
    <lineage>
        <taxon>Bacteria</taxon>
        <taxon>Pseudomonadati</taxon>
        <taxon>Bacteroidota</taxon>
        <taxon>Flavobacteriia</taxon>
        <taxon>Flavobacteriales</taxon>
        <taxon>Flavobacteriaceae</taxon>
        <taxon>Capnocytophaga</taxon>
    </lineage>
</organism>
<dbReference type="CDD" id="cd00085">
    <property type="entry name" value="HNHc"/>
    <property type="match status" value="1"/>
</dbReference>
<keyword evidence="2" id="KW-0540">Nuclease</keyword>
<dbReference type="RefSeq" id="WP_095916895.1">
    <property type="nucleotide sequence ID" value="NZ_CP022388.1"/>
</dbReference>
<dbReference type="InterPro" id="IPR002711">
    <property type="entry name" value="HNH"/>
</dbReference>